<dbReference type="InterPro" id="IPR011608">
    <property type="entry name" value="PRD"/>
</dbReference>
<dbReference type="PANTHER" id="PTHR30185">
    <property type="entry name" value="CRYPTIC BETA-GLUCOSIDE BGL OPERON ANTITERMINATOR"/>
    <property type="match status" value="1"/>
</dbReference>
<dbReference type="Proteomes" id="UP001055185">
    <property type="component" value="Unassembled WGS sequence"/>
</dbReference>
<accession>A0AA37MYS0</accession>
<dbReference type="InterPro" id="IPR036650">
    <property type="entry name" value="CAT_RNA-bd_dom_sf"/>
</dbReference>
<dbReference type="Pfam" id="PF03123">
    <property type="entry name" value="CAT_RBD"/>
    <property type="match status" value="1"/>
</dbReference>
<keyword evidence="4" id="KW-1185">Reference proteome</keyword>
<evidence type="ECO:0000313" key="4">
    <source>
        <dbReference type="Proteomes" id="UP001055185"/>
    </source>
</evidence>
<evidence type="ECO:0000313" key="3">
    <source>
        <dbReference type="EMBL" id="GJN65386.1"/>
    </source>
</evidence>
<dbReference type="InterPro" id="IPR050661">
    <property type="entry name" value="BglG_antiterminators"/>
</dbReference>
<dbReference type="SUPFAM" id="SSF50151">
    <property type="entry name" value="SacY-like RNA-binding domain"/>
    <property type="match status" value="1"/>
</dbReference>
<dbReference type="GO" id="GO:0003723">
    <property type="term" value="F:RNA binding"/>
    <property type="evidence" value="ECO:0007669"/>
    <property type="project" value="InterPro"/>
</dbReference>
<proteinExistence type="predicted"/>
<dbReference type="PANTHER" id="PTHR30185:SF15">
    <property type="entry name" value="CRYPTIC BETA-GLUCOSIDE BGL OPERON ANTITERMINATOR"/>
    <property type="match status" value="1"/>
</dbReference>
<name>A0AA37MYS0_9FIRM</name>
<feature type="domain" description="PRD" evidence="2">
    <location>
        <begin position="61"/>
        <end position="166"/>
    </location>
</feature>
<dbReference type="AlphaFoldDB" id="A0AA37MYS0"/>
<organism evidence="3 4">
    <name type="scientific">Faecalibacterium gallinarum</name>
    <dbReference type="NCBI Taxonomy" id="2903556"/>
    <lineage>
        <taxon>Bacteria</taxon>
        <taxon>Bacillati</taxon>
        <taxon>Bacillota</taxon>
        <taxon>Clostridia</taxon>
        <taxon>Eubacteriales</taxon>
        <taxon>Oscillospiraceae</taxon>
        <taxon>Faecalibacterium</taxon>
    </lineage>
</organism>
<dbReference type="Pfam" id="PF00874">
    <property type="entry name" value="PRD"/>
    <property type="match status" value="2"/>
</dbReference>
<dbReference type="Gene3D" id="1.10.1790.10">
    <property type="entry name" value="PRD domain"/>
    <property type="match status" value="2"/>
</dbReference>
<gene>
    <name evidence="3" type="primary">bglG1_2</name>
    <name evidence="3" type="ORF">JCM17207_20110</name>
</gene>
<evidence type="ECO:0000259" key="2">
    <source>
        <dbReference type="PROSITE" id="PS51372"/>
    </source>
</evidence>
<dbReference type="Gene3D" id="2.30.24.10">
    <property type="entry name" value="CAT RNA-binding domain"/>
    <property type="match status" value="1"/>
</dbReference>
<dbReference type="SMART" id="SM01061">
    <property type="entry name" value="CAT_RBD"/>
    <property type="match status" value="1"/>
</dbReference>
<dbReference type="GO" id="GO:0006355">
    <property type="term" value="P:regulation of DNA-templated transcription"/>
    <property type="evidence" value="ECO:0007669"/>
    <property type="project" value="InterPro"/>
</dbReference>
<dbReference type="PROSITE" id="PS51372">
    <property type="entry name" value="PRD_2"/>
    <property type="match status" value="2"/>
</dbReference>
<dbReference type="InterPro" id="IPR004341">
    <property type="entry name" value="CAT_RNA-bd_dom"/>
</dbReference>
<protein>
    <submittedName>
        <fullName evidence="3">Transcriptional regulator</fullName>
    </submittedName>
</protein>
<dbReference type="EMBL" id="BQKV01000098">
    <property type="protein sequence ID" value="GJN65386.1"/>
    <property type="molecule type" value="Genomic_DNA"/>
</dbReference>
<reference evidence="3" key="1">
    <citation type="journal article" date="2022" name="Int. J. Syst. Evol. Microbiol.">
        <title>Genome-based, phenotypic and chemotaxonomic classification of Faecalibacterium strains: proposal of three novel species Faecalibacterium duncaniae sp. nov., Faecalibacterium hattorii sp. nov. and Faecalibacterium gallinarum sp. nov. .</title>
        <authorList>
            <person name="Sakamoto M."/>
            <person name="Sakurai N."/>
            <person name="Tanno H."/>
            <person name="Iino T."/>
            <person name="Ohkuma M."/>
            <person name="Endo A."/>
        </authorList>
    </citation>
    <scope>NUCLEOTIDE SEQUENCE</scope>
    <source>
        <strain evidence="3">JCM 17207</strain>
    </source>
</reference>
<comment type="caution">
    <text evidence="3">The sequence shown here is derived from an EMBL/GenBank/DDBJ whole genome shotgun (WGS) entry which is preliminary data.</text>
</comment>
<feature type="domain" description="PRD" evidence="2">
    <location>
        <begin position="171"/>
        <end position="280"/>
    </location>
</feature>
<keyword evidence="1" id="KW-0677">Repeat</keyword>
<dbReference type="SUPFAM" id="SSF63520">
    <property type="entry name" value="PTS-regulatory domain, PRD"/>
    <property type="match status" value="2"/>
</dbReference>
<sequence length="280" mass="32466">MLKAFHKINNNAVICRDETGRELVAMGKGLGYERLPRVLSLDDVERTFYGIDPKYYQVLQDLPTDMLDFSARVLDIARNELPYELRAHVVLTLADHLAFARERVLKNIRVHMPLAYDVEQLYPTEYKIGQYIVRRFQKEFHIGLPPEEAVAVAMNLLNGRAADQPEPDEAEEAKLREEMLEDITAIVENHFRCIVNRSGFNYSRYATHLQYLFVRIRTGQAIQSENLAMYHTLREEYPDVAACVAKIADHIQQEWGCTLTEEEQLYLILHVNRICIKEGL</sequence>
<dbReference type="InterPro" id="IPR036634">
    <property type="entry name" value="PRD_sf"/>
</dbReference>
<dbReference type="RefSeq" id="WP_238317607.1">
    <property type="nucleotide sequence ID" value="NZ_BQKV01000098.1"/>
</dbReference>
<evidence type="ECO:0000256" key="1">
    <source>
        <dbReference type="ARBA" id="ARBA00022737"/>
    </source>
</evidence>